<accession>A0A8S5NTY4</accession>
<reference evidence="1" key="1">
    <citation type="journal article" date="2021" name="Proc. Natl. Acad. Sci. U.S.A.">
        <title>A Catalog of Tens of Thousands of Viruses from Human Metagenomes Reveals Hidden Associations with Chronic Diseases.</title>
        <authorList>
            <person name="Tisza M.J."/>
            <person name="Buck C.B."/>
        </authorList>
    </citation>
    <scope>NUCLEOTIDE SEQUENCE</scope>
    <source>
        <strain evidence="1">CtkmZ20</strain>
    </source>
</reference>
<proteinExistence type="predicted"/>
<protein>
    <submittedName>
        <fullName evidence="1">Uncharacterized protein</fullName>
    </submittedName>
</protein>
<name>A0A8S5NTY4_9CAUD</name>
<sequence>MNATEAKRKLCELRSSLRDKEADKAICIAIRAIDTCTENGFIVED</sequence>
<dbReference type="EMBL" id="BK015248">
    <property type="protein sequence ID" value="DAD97831.1"/>
    <property type="molecule type" value="Genomic_DNA"/>
</dbReference>
<evidence type="ECO:0000313" key="1">
    <source>
        <dbReference type="EMBL" id="DAD97831.1"/>
    </source>
</evidence>
<organism evidence="1">
    <name type="scientific">Myoviridae sp. ctkmZ20</name>
    <dbReference type="NCBI Taxonomy" id="2825166"/>
    <lineage>
        <taxon>Viruses</taxon>
        <taxon>Duplodnaviria</taxon>
        <taxon>Heunggongvirae</taxon>
        <taxon>Uroviricota</taxon>
        <taxon>Caudoviricetes</taxon>
    </lineage>
</organism>